<gene>
    <name evidence="1" type="ORF">L1987_47848</name>
</gene>
<evidence type="ECO:0000313" key="2">
    <source>
        <dbReference type="Proteomes" id="UP001056120"/>
    </source>
</evidence>
<organism evidence="1 2">
    <name type="scientific">Smallanthus sonchifolius</name>
    <dbReference type="NCBI Taxonomy" id="185202"/>
    <lineage>
        <taxon>Eukaryota</taxon>
        <taxon>Viridiplantae</taxon>
        <taxon>Streptophyta</taxon>
        <taxon>Embryophyta</taxon>
        <taxon>Tracheophyta</taxon>
        <taxon>Spermatophyta</taxon>
        <taxon>Magnoliopsida</taxon>
        <taxon>eudicotyledons</taxon>
        <taxon>Gunneridae</taxon>
        <taxon>Pentapetalae</taxon>
        <taxon>asterids</taxon>
        <taxon>campanulids</taxon>
        <taxon>Asterales</taxon>
        <taxon>Asteraceae</taxon>
        <taxon>Asteroideae</taxon>
        <taxon>Heliantheae alliance</taxon>
        <taxon>Millerieae</taxon>
        <taxon>Smallanthus</taxon>
    </lineage>
</organism>
<reference evidence="2" key="1">
    <citation type="journal article" date="2022" name="Mol. Ecol. Resour.">
        <title>The genomes of chicory, endive, great burdock and yacon provide insights into Asteraceae palaeo-polyploidization history and plant inulin production.</title>
        <authorList>
            <person name="Fan W."/>
            <person name="Wang S."/>
            <person name="Wang H."/>
            <person name="Wang A."/>
            <person name="Jiang F."/>
            <person name="Liu H."/>
            <person name="Zhao H."/>
            <person name="Xu D."/>
            <person name="Zhang Y."/>
        </authorList>
    </citation>
    <scope>NUCLEOTIDE SEQUENCE [LARGE SCALE GENOMIC DNA]</scope>
    <source>
        <strain evidence="2">cv. Yunnan</strain>
    </source>
</reference>
<dbReference type="Proteomes" id="UP001056120">
    <property type="component" value="Linkage Group LG16"/>
</dbReference>
<proteinExistence type="predicted"/>
<sequence length="99" mass="11389">MSVSGQCSHILCKTILIDLISDERKRKKGFVCLSSSSKYLRSHSNLQLAFCDLIDFSSRYLDFKVFWVFELWAWCSSNLKHALGTSSLRDALLVILIRK</sequence>
<dbReference type="EMBL" id="CM042033">
    <property type="protein sequence ID" value="KAI3773323.1"/>
    <property type="molecule type" value="Genomic_DNA"/>
</dbReference>
<protein>
    <submittedName>
        <fullName evidence="1">Uncharacterized protein</fullName>
    </submittedName>
</protein>
<name>A0ACB9FQV7_9ASTR</name>
<reference evidence="1 2" key="2">
    <citation type="journal article" date="2022" name="Mol. Ecol. Resour.">
        <title>The genomes of chicory, endive, great burdock and yacon provide insights into Asteraceae paleo-polyploidization history and plant inulin production.</title>
        <authorList>
            <person name="Fan W."/>
            <person name="Wang S."/>
            <person name="Wang H."/>
            <person name="Wang A."/>
            <person name="Jiang F."/>
            <person name="Liu H."/>
            <person name="Zhao H."/>
            <person name="Xu D."/>
            <person name="Zhang Y."/>
        </authorList>
    </citation>
    <scope>NUCLEOTIDE SEQUENCE [LARGE SCALE GENOMIC DNA]</scope>
    <source>
        <strain evidence="2">cv. Yunnan</strain>
        <tissue evidence="1">Leaves</tissue>
    </source>
</reference>
<evidence type="ECO:0000313" key="1">
    <source>
        <dbReference type="EMBL" id="KAI3773323.1"/>
    </source>
</evidence>
<accession>A0ACB9FQV7</accession>
<comment type="caution">
    <text evidence="1">The sequence shown here is derived from an EMBL/GenBank/DDBJ whole genome shotgun (WGS) entry which is preliminary data.</text>
</comment>
<keyword evidence="2" id="KW-1185">Reference proteome</keyword>